<name>A0A117QXA6_9ACTN</name>
<evidence type="ECO:0000256" key="1">
    <source>
        <dbReference type="SAM" id="MobiDB-lite"/>
    </source>
</evidence>
<dbReference type="EMBL" id="LMWU01000054">
    <property type="protein sequence ID" value="KUN59055.1"/>
    <property type="molecule type" value="Genomic_DNA"/>
</dbReference>
<evidence type="ECO:0000313" key="3">
    <source>
        <dbReference type="Proteomes" id="UP000053669"/>
    </source>
</evidence>
<organism evidence="2 3">
    <name type="scientific">Streptomyces canus</name>
    <dbReference type="NCBI Taxonomy" id="58343"/>
    <lineage>
        <taxon>Bacteria</taxon>
        <taxon>Bacillati</taxon>
        <taxon>Actinomycetota</taxon>
        <taxon>Actinomycetes</taxon>
        <taxon>Kitasatosporales</taxon>
        <taxon>Streptomycetaceae</taxon>
        <taxon>Streptomyces</taxon>
        <taxon>Streptomyces aurantiacus group</taxon>
    </lineage>
</organism>
<feature type="compositionally biased region" description="Polar residues" evidence="1">
    <location>
        <begin position="1"/>
        <end position="23"/>
    </location>
</feature>
<reference evidence="2 3" key="1">
    <citation type="submission" date="2015-10" db="EMBL/GenBank/DDBJ databases">
        <title>Draft genome sequence of Streptomyces canus DSM 40017, type strain for the species Streptomyces canus.</title>
        <authorList>
            <person name="Ruckert C."/>
            <person name="Winkler A."/>
            <person name="Kalinowski J."/>
            <person name="Kampfer P."/>
            <person name="Glaeser S."/>
        </authorList>
    </citation>
    <scope>NUCLEOTIDE SEQUENCE [LARGE SCALE GENOMIC DNA]</scope>
    <source>
        <strain evidence="2 3">DSM 40017</strain>
    </source>
</reference>
<comment type="caution">
    <text evidence="2">The sequence shown here is derived from an EMBL/GenBank/DDBJ whole genome shotgun (WGS) entry which is preliminary data.</text>
</comment>
<gene>
    <name evidence="2" type="ORF">AQJ46_41390</name>
</gene>
<accession>A0A117QXA6</accession>
<dbReference type="RefSeq" id="WP_059210490.1">
    <property type="nucleotide sequence ID" value="NZ_KQ948673.1"/>
</dbReference>
<feature type="region of interest" description="Disordered" evidence="1">
    <location>
        <begin position="1"/>
        <end position="37"/>
    </location>
</feature>
<dbReference type="AlphaFoldDB" id="A0A117QXA6"/>
<proteinExistence type="predicted"/>
<dbReference type="Proteomes" id="UP000053669">
    <property type="component" value="Unassembled WGS sequence"/>
</dbReference>
<protein>
    <submittedName>
        <fullName evidence="2">Uncharacterized protein</fullName>
    </submittedName>
</protein>
<sequence>MMRNSRTNGVQAGDGNTQHNTYLPPQKPTHRRSRDYAPTATVTAGDHSTVTQKNTHLKFSVPVIGPMIGMASAHPVIAGVAAVTIIGGGGLATNAALSGPQPSVSTTLVRGFRMTDTGETPTGYDFTRTPPVPAGSTTDAIYVSGGYLVASNGKLASWSSDKLPTGADCRRAVTEHPVRQTVVGAHYLTCYVDRNGNPGYILVTATATGYTTVDTAHLR</sequence>
<evidence type="ECO:0000313" key="2">
    <source>
        <dbReference type="EMBL" id="KUN59055.1"/>
    </source>
</evidence>